<dbReference type="OrthoDB" id="1748906at2759"/>
<dbReference type="PANTHER" id="PTHR48059">
    <property type="entry name" value="POLYGALACTURONASE INHIBITOR 1"/>
    <property type="match status" value="1"/>
</dbReference>
<dbReference type="EMBL" id="SWLB01000020">
    <property type="protein sequence ID" value="KAF3325285.1"/>
    <property type="molecule type" value="Genomic_DNA"/>
</dbReference>
<comment type="caution">
    <text evidence="2">The sequence shown here is derived from an EMBL/GenBank/DDBJ whole genome shotgun (WGS) entry which is preliminary data.</text>
</comment>
<comment type="subcellular location">
    <subcellularLocation>
        <location evidence="1">Cell envelope</location>
    </subcellularLocation>
</comment>
<keyword evidence="3" id="KW-1185">Reference proteome</keyword>
<evidence type="ECO:0000313" key="2">
    <source>
        <dbReference type="EMBL" id="KAF3325285.1"/>
    </source>
</evidence>
<gene>
    <name evidence="2" type="ORF">FCM35_KLT10356</name>
</gene>
<name>A0A833QEJ7_9POAL</name>
<dbReference type="Proteomes" id="UP000623129">
    <property type="component" value="Unassembled WGS sequence"/>
</dbReference>
<protein>
    <submittedName>
        <fullName evidence="2">Polygalacturonase inhibitor 1</fullName>
    </submittedName>
</protein>
<sequence length="221" mass="22905">MGQFKPVGFANNTCLCGNPLPPCFNSAPTSAPAHSPASTTLFDSAPEPAPVSTTLFDLAPAHAPVSTSLNLPVSAPFPDSICGFTELEGLEIHNSPGLHGSIPSCLSEFVNLKFLIIKDTSLSGSIPNLSKNTNLETIILNNNHLSGTIPLSFSTLPLWSLDLSSNYLCGEIPNLANSLGKFDATNFANNTCLCGNPLPPCNNLAPTSAPAPAPQVSAPVP</sequence>
<evidence type="ECO:0000313" key="3">
    <source>
        <dbReference type="Proteomes" id="UP000623129"/>
    </source>
</evidence>
<proteinExistence type="predicted"/>
<dbReference type="SUPFAM" id="SSF52058">
    <property type="entry name" value="L domain-like"/>
    <property type="match status" value="1"/>
</dbReference>
<accession>A0A833QEJ7</accession>
<dbReference type="InterPro" id="IPR032675">
    <property type="entry name" value="LRR_dom_sf"/>
</dbReference>
<dbReference type="AlphaFoldDB" id="A0A833QEJ7"/>
<dbReference type="PANTHER" id="PTHR48059:SF19">
    <property type="entry name" value="RECEPTOR-LIKE PROTEIN KINASE 5"/>
    <property type="match status" value="1"/>
</dbReference>
<dbReference type="Gene3D" id="3.80.10.10">
    <property type="entry name" value="Ribonuclease Inhibitor"/>
    <property type="match status" value="2"/>
</dbReference>
<reference evidence="2" key="1">
    <citation type="submission" date="2020-01" db="EMBL/GenBank/DDBJ databases">
        <title>Genome sequence of Kobresia littledalei, the first chromosome-level genome in the family Cyperaceae.</title>
        <authorList>
            <person name="Qu G."/>
        </authorList>
    </citation>
    <scope>NUCLEOTIDE SEQUENCE</scope>
    <source>
        <strain evidence="2">C.B.Clarke</strain>
        <tissue evidence="2">Leaf</tissue>
    </source>
</reference>
<evidence type="ECO:0000256" key="1">
    <source>
        <dbReference type="ARBA" id="ARBA00004196"/>
    </source>
</evidence>
<dbReference type="InterPro" id="IPR051848">
    <property type="entry name" value="PGIP"/>
</dbReference>
<organism evidence="2 3">
    <name type="scientific">Carex littledalei</name>
    <dbReference type="NCBI Taxonomy" id="544730"/>
    <lineage>
        <taxon>Eukaryota</taxon>
        <taxon>Viridiplantae</taxon>
        <taxon>Streptophyta</taxon>
        <taxon>Embryophyta</taxon>
        <taxon>Tracheophyta</taxon>
        <taxon>Spermatophyta</taxon>
        <taxon>Magnoliopsida</taxon>
        <taxon>Liliopsida</taxon>
        <taxon>Poales</taxon>
        <taxon>Cyperaceae</taxon>
        <taxon>Cyperoideae</taxon>
        <taxon>Cariceae</taxon>
        <taxon>Carex</taxon>
        <taxon>Carex subgen. Euthyceras</taxon>
    </lineage>
</organism>